<dbReference type="Pfam" id="PF11706">
    <property type="entry name" value="zf-CGNR"/>
    <property type="match status" value="1"/>
</dbReference>
<evidence type="ECO:0000259" key="1">
    <source>
        <dbReference type="Pfam" id="PF11706"/>
    </source>
</evidence>
<dbReference type="Proteomes" id="UP000318578">
    <property type="component" value="Unassembled WGS sequence"/>
</dbReference>
<dbReference type="PANTHER" id="PTHR35525:SF3">
    <property type="entry name" value="BLL6575 PROTEIN"/>
    <property type="match status" value="1"/>
</dbReference>
<dbReference type="AlphaFoldDB" id="A0A558A998"/>
<dbReference type="OrthoDB" id="3531194at2"/>
<dbReference type="Pfam" id="PF07336">
    <property type="entry name" value="ABATE"/>
    <property type="match status" value="1"/>
</dbReference>
<proteinExistence type="predicted"/>
<name>A0A558A998_9PSEU</name>
<dbReference type="InterPro" id="IPR010852">
    <property type="entry name" value="ABATE"/>
</dbReference>
<keyword evidence="3" id="KW-1185">Reference proteome</keyword>
<dbReference type="InterPro" id="IPR021005">
    <property type="entry name" value="Znf_CGNR"/>
</dbReference>
<reference evidence="2 3" key="1">
    <citation type="submission" date="2019-07" db="EMBL/GenBank/DDBJ databases">
        <title>New species of Amycolatopsis and Streptomyces.</title>
        <authorList>
            <person name="Duangmal K."/>
            <person name="Teo W.F.A."/>
            <person name="Lipun K."/>
        </authorList>
    </citation>
    <scope>NUCLEOTIDE SEQUENCE [LARGE SCALE GENOMIC DNA]</scope>
    <source>
        <strain evidence="2 3">JCM 30562</strain>
    </source>
</reference>
<evidence type="ECO:0000313" key="3">
    <source>
        <dbReference type="Proteomes" id="UP000318578"/>
    </source>
</evidence>
<accession>A0A558A998</accession>
<dbReference type="InterPro" id="IPR023286">
    <property type="entry name" value="ABATE_dom_sf"/>
</dbReference>
<protein>
    <submittedName>
        <fullName evidence="2">CGNR zinc finger domain-containing protein</fullName>
    </submittedName>
</protein>
<sequence length="183" mass="19826">MSKRRYAELVQAQRAADLVNLLVPDLPPVEAVVELLREHGEPEPIELTAEDVRQLREAALVLREIFAAEDVDQAAELLNAALAGYARPPRLTTHGGTFGWHLHVDSSDNAPWGEWLLTSSCLALAVLLAERQAPPGGVCAAAGCGRSFVDNGRGSPRRYCSSRCATRERVAAHRVRSSARPAT</sequence>
<gene>
    <name evidence="2" type="ORF">FNH06_19270</name>
</gene>
<comment type="caution">
    <text evidence="2">The sequence shown here is derived from an EMBL/GenBank/DDBJ whole genome shotgun (WGS) entry which is preliminary data.</text>
</comment>
<dbReference type="Gene3D" id="1.10.3300.10">
    <property type="entry name" value="Jann2411-like domain"/>
    <property type="match status" value="1"/>
</dbReference>
<evidence type="ECO:0000313" key="2">
    <source>
        <dbReference type="EMBL" id="TVT20831.1"/>
    </source>
</evidence>
<organism evidence="2 3">
    <name type="scientific">Amycolatopsis acidiphila</name>
    <dbReference type="NCBI Taxonomy" id="715473"/>
    <lineage>
        <taxon>Bacteria</taxon>
        <taxon>Bacillati</taxon>
        <taxon>Actinomycetota</taxon>
        <taxon>Actinomycetes</taxon>
        <taxon>Pseudonocardiales</taxon>
        <taxon>Pseudonocardiaceae</taxon>
        <taxon>Amycolatopsis</taxon>
    </lineage>
</organism>
<dbReference type="SUPFAM" id="SSF160904">
    <property type="entry name" value="Jann2411-like"/>
    <property type="match status" value="1"/>
</dbReference>
<feature type="domain" description="Zinc finger CGNR" evidence="1">
    <location>
        <begin position="138"/>
        <end position="176"/>
    </location>
</feature>
<dbReference type="EMBL" id="VJZA01000032">
    <property type="protein sequence ID" value="TVT20831.1"/>
    <property type="molecule type" value="Genomic_DNA"/>
</dbReference>
<dbReference type="PANTHER" id="PTHR35525">
    <property type="entry name" value="BLL6575 PROTEIN"/>
    <property type="match status" value="1"/>
</dbReference>